<evidence type="ECO:0000313" key="2">
    <source>
        <dbReference type="Proteomes" id="UP000266177"/>
    </source>
</evidence>
<organism evidence="1 2">
    <name type="scientific">Paenibacillus thiaminolyticus</name>
    <name type="common">Bacillus thiaminolyticus</name>
    <dbReference type="NCBI Taxonomy" id="49283"/>
    <lineage>
        <taxon>Bacteria</taxon>
        <taxon>Bacillati</taxon>
        <taxon>Bacillota</taxon>
        <taxon>Bacilli</taxon>
        <taxon>Bacillales</taxon>
        <taxon>Paenibacillaceae</taxon>
        <taxon>Paenibacillus</taxon>
    </lineage>
</organism>
<dbReference type="OrthoDB" id="9781413at2"/>
<dbReference type="GO" id="GO:0016791">
    <property type="term" value="F:phosphatase activity"/>
    <property type="evidence" value="ECO:0007669"/>
    <property type="project" value="TreeGrafter"/>
</dbReference>
<dbReference type="PANTHER" id="PTHR10000:SF55">
    <property type="entry name" value="5-AMINO-6-(5-PHOSPHO-D-RIBITYLAMINO)URACIL PHOSPHATASE YCSE"/>
    <property type="match status" value="1"/>
</dbReference>
<dbReference type="Proteomes" id="UP000266177">
    <property type="component" value="Unassembled WGS sequence"/>
</dbReference>
<protein>
    <submittedName>
        <fullName evidence="1">HAD family phosphatase</fullName>
    </submittedName>
</protein>
<gene>
    <name evidence="1" type="ORF">DQX05_24410</name>
</gene>
<dbReference type="AlphaFoldDB" id="A0A3A3GB73"/>
<reference evidence="1 2" key="1">
    <citation type="submission" date="2018-09" db="EMBL/GenBank/DDBJ databases">
        <title>Paenibacillus SK2017-BO5.</title>
        <authorList>
            <person name="Piskunova J.V."/>
            <person name="Dubiley S.A."/>
            <person name="Severinov K.V."/>
        </authorList>
    </citation>
    <scope>NUCLEOTIDE SEQUENCE [LARGE SCALE GENOMIC DNA]</scope>
    <source>
        <strain evidence="1 2">BO5</strain>
    </source>
</reference>
<dbReference type="PANTHER" id="PTHR10000">
    <property type="entry name" value="PHOSPHOSERINE PHOSPHATASE"/>
    <property type="match status" value="1"/>
</dbReference>
<dbReference type="SUPFAM" id="SSF56784">
    <property type="entry name" value="HAD-like"/>
    <property type="match status" value="1"/>
</dbReference>
<dbReference type="NCBIfam" id="TIGR01484">
    <property type="entry name" value="HAD-SF-IIB"/>
    <property type="match status" value="1"/>
</dbReference>
<dbReference type="Gene3D" id="3.40.50.1000">
    <property type="entry name" value="HAD superfamily/HAD-like"/>
    <property type="match status" value="2"/>
</dbReference>
<evidence type="ECO:0000313" key="1">
    <source>
        <dbReference type="EMBL" id="RJG20704.1"/>
    </source>
</evidence>
<name>A0A3A3GB73_PANTH</name>
<dbReference type="InterPro" id="IPR023214">
    <property type="entry name" value="HAD_sf"/>
</dbReference>
<dbReference type="SFLD" id="SFLDS00003">
    <property type="entry name" value="Haloacid_Dehalogenase"/>
    <property type="match status" value="1"/>
</dbReference>
<dbReference type="GO" id="GO:0000287">
    <property type="term" value="F:magnesium ion binding"/>
    <property type="evidence" value="ECO:0007669"/>
    <property type="project" value="TreeGrafter"/>
</dbReference>
<dbReference type="GO" id="GO:0005829">
    <property type="term" value="C:cytosol"/>
    <property type="evidence" value="ECO:0007669"/>
    <property type="project" value="TreeGrafter"/>
</dbReference>
<dbReference type="InterPro" id="IPR036412">
    <property type="entry name" value="HAD-like_sf"/>
</dbReference>
<dbReference type="RefSeq" id="WP_119795960.1">
    <property type="nucleotide sequence ID" value="NZ_QYZD01000032.1"/>
</dbReference>
<dbReference type="InterPro" id="IPR006379">
    <property type="entry name" value="HAD-SF_hydro_IIB"/>
</dbReference>
<dbReference type="EMBL" id="QYZD01000032">
    <property type="protein sequence ID" value="RJG20704.1"/>
    <property type="molecule type" value="Genomic_DNA"/>
</dbReference>
<proteinExistence type="predicted"/>
<dbReference type="Gene3D" id="3.30.1240.10">
    <property type="match status" value="2"/>
</dbReference>
<dbReference type="SFLD" id="SFLDG01140">
    <property type="entry name" value="C2.B:_Phosphomannomutase_and_P"/>
    <property type="match status" value="1"/>
</dbReference>
<sequence length="245" mass="27222">MTKYRLLALDMDGTLLTDDHRISKKTAEAIRDAREAGITVILSTGRAFPNAVPYAEELGLDSPMVTVNGSEVWKKPHQIYIRHLLDREAMKRMVALSESHDTWFWAYSTKRLYNRENWNADIDSEDWLKFGYFNEDKDVLGSLWKELRVMGGLELSNSSPDNIEINPSGIHKASGLQIVCDLIGCTMSEAVSIGDSLNDLAAIEASGLGIAMGNAQDDVKRAADAVVRSNNEDGVAQAIWDYVLK</sequence>
<accession>A0A3A3GB73</accession>
<dbReference type="CDD" id="cd07516">
    <property type="entry name" value="HAD_Pase"/>
    <property type="match status" value="1"/>
</dbReference>
<dbReference type="PROSITE" id="PS01228">
    <property type="entry name" value="COF_1"/>
    <property type="match status" value="1"/>
</dbReference>
<dbReference type="Pfam" id="PF08282">
    <property type="entry name" value="Hydrolase_3"/>
    <property type="match status" value="1"/>
</dbReference>
<comment type="caution">
    <text evidence="1">The sequence shown here is derived from an EMBL/GenBank/DDBJ whole genome shotgun (WGS) entry which is preliminary data.</text>
</comment>